<gene>
    <name evidence="6" type="primary">tetR_2</name>
    <name evidence="6" type="ORF">RS86_03404</name>
</gene>
<protein>
    <submittedName>
        <fullName evidence="6">Tetracycline repressor protein class B from transposon Tn10</fullName>
    </submittedName>
</protein>
<keyword evidence="2 4" id="KW-0238">DNA-binding</keyword>
<name>A0A0F0LG84_9MICO</name>
<keyword evidence="3" id="KW-0804">Transcription</keyword>
<proteinExistence type="predicted"/>
<dbReference type="STRING" id="582680.RS86_03404"/>
<sequence>MTSEHPPAARGRPRKLTADAVIDAAVSLIVEDGFASLSTRSLAKRLGVRSSTLYSYFASVEEIADAAVSRMLDDIRVPDLAIAADPVGALVALFVDLRVLLIAHPEAIPARLDSRPWAQMVGMVNALLRQFLERGLTVERAAACYEALIGVTMASAATARRAQQASAAEVDMLLTELDPTDTDTLLRLRTWASEPDDVRFRGTVRELVRWMLPTLGEGGQPDPA</sequence>
<dbReference type="PATRIC" id="fig|582680.6.peg.3491"/>
<evidence type="ECO:0000313" key="7">
    <source>
        <dbReference type="Proteomes" id="UP000033740"/>
    </source>
</evidence>
<evidence type="ECO:0000256" key="1">
    <source>
        <dbReference type="ARBA" id="ARBA00023015"/>
    </source>
</evidence>
<dbReference type="InterPro" id="IPR001647">
    <property type="entry name" value="HTH_TetR"/>
</dbReference>
<dbReference type="PROSITE" id="PS50977">
    <property type="entry name" value="HTH_TETR_2"/>
    <property type="match status" value="1"/>
</dbReference>
<reference evidence="6 7" key="1">
    <citation type="submission" date="2015-02" db="EMBL/GenBank/DDBJ databases">
        <title>Draft genome sequences of ten Microbacterium spp. with emphasis on heavy metal contaminated environments.</title>
        <authorList>
            <person name="Corretto E."/>
        </authorList>
    </citation>
    <scope>NUCLEOTIDE SEQUENCE [LARGE SCALE GENOMIC DNA]</scope>
    <source>
        <strain evidence="6 7">ARN176</strain>
    </source>
</reference>
<keyword evidence="7" id="KW-1185">Reference proteome</keyword>
<dbReference type="RefSeq" id="WP_160299708.1">
    <property type="nucleotide sequence ID" value="NZ_JYIX01000039.1"/>
</dbReference>
<dbReference type="SUPFAM" id="SSF48498">
    <property type="entry name" value="Tetracyclin repressor-like, C-terminal domain"/>
    <property type="match status" value="1"/>
</dbReference>
<dbReference type="AlphaFoldDB" id="A0A0F0LG84"/>
<feature type="domain" description="HTH tetR-type" evidence="5">
    <location>
        <begin position="15"/>
        <end position="75"/>
    </location>
</feature>
<dbReference type="PANTHER" id="PTHR30055">
    <property type="entry name" value="HTH-TYPE TRANSCRIPTIONAL REGULATOR RUTR"/>
    <property type="match status" value="1"/>
</dbReference>
<dbReference type="Proteomes" id="UP000033740">
    <property type="component" value="Unassembled WGS sequence"/>
</dbReference>
<evidence type="ECO:0000256" key="3">
    <source>
        <dbReference type="ARBA" id="ARBA00023163"/>
    </source>
</evidence>
<dbReference type="PANTHER" id="PTHR30055:SF234">
    <property type="entry name" value="HTH-TYPE TRANSCRIPTIONAL REGULATOR BETI"/>
    <property type="match status" value="1"/>
</dbReference>
<evidence type="ECO:0000256" key="2">
    <source>
        <dbReference type="ARBA" id="ARBA00023125"/>
    </source>
</evidence>
<accession>A0A0F0LG84</accession>
<dbReference type="EMBL" id="JYIX01000039">
    <property type="protein sequence ID" value="KJL31285.1"/>
    <property type="molecule type" value="Genomic_DNA"/>
</dbReference>
<dbReference type="Gene3D" id="1.10.357.10">
    <property type="entry name" value="Tetracycline Repressor, domain 2"/>
    <property type="match status" value="1"/>
</dbReference>
<dbReference type="InterPro" id="IPR036271">
    <property type="entry name" value="Tet_transcr_reg_TetR-rel_C_sf"/>
</dbReference>
<evidence type="ECO:0000256" key="4">
    <source>
        <dbReference type="PROSITE-ProRule" id="PRU00335"/>
    </source>
</evidence>
<dbReference type="SUPFAM" id="SSF46689">
    <property type="entry name" value="Homeodomain-like"/>
    <property type="match status" value="1"/>
</dbReference>
<dbReference type="Pfam" id="PF00440">
    <property type="entry name" value="TetR_N"/>
    <property type="match status" value="1"/>
</dbReference>
<dbReference type="InterPro" id="IPR050109">
    <property type="entry name" value="HTH-type_TetR-like_transc_reg"/>
</dbReference>
<dbReference type="InterPro" id="IPR009057">
    <property type="entry name" value="Homeodomain-like_sf"/>
</dbReference>
<dbReference type="GO" id="GO:0003700">
    <property type="term" value="F:DNA-binding transcription factor activity"/>
    <property type="evidence" value="ECO:0007669"/>
    <property type="project" value="TreeGrafter"/>
</dbReference>
<comment type="caution">
    <text evidence="6">The sequence shown here is derived from an EMBL/GenBank/DDBJ whole genome shotgun (WGS) entry which is preliminary data.</text>
</comment>
<dbReference type="GO" id="GO:0000976">
    <property type="term" value="F:transcription cis-regulatory region binding"/>
    <property type="evidence" value="ECO:0007669"/>
    <property type="project" value="TreeGrafter"/>
</dbReference>
<organism evidence="6 7">
    <name type="scientific">Microbacterium azadirachtae</name>
    <dbReference type="NCBI Taxonomy" id="582680"/>
    <lineage>
        <taxon>Bacteria</taxon>
        <taxon>Bacillati</taxon>
        <taxon>Actinomycetota</taxon>
        <taxon>Actinomycetes</taxon>
        <taxon>Micrococcales</taxon>
        <taxon>Microbacteriaceae</taxon>
        <taxon>Microbacterium</taxon>
    </lineage>
</organism>
<keyword evidence="1" id="KW-0805">Transcription regulation</keyword>
<evidence type="ECO:0000259" key="5">
    <source>
        <dbReference type="PROSITE" id="PS50977"/>
    </source>
</evidence>
<evidence type="ECO:0000313" key="6">
    <source>
        <dbReference type="EMBL" id="KJL31285.1"/>
    </source>
</evidence>
<dbReference type="PRINTS" id="PR00455">
    <property type="entry name" value="HTHTETR"/>
</dbReference>
<feature type="DNA-binding region" description="H-T-H motif" evidence="4">
    <location>
        <begin position="38"/>
        <end position="57"/>
    </location>
</feature>